<evidence type="ECO:0000313" key="4">
    <source>
        <dbReference type="EMBL" id="CAJ1939284.1"/>
    </source>
</evidence>
<dbReference type="PANTHER" id="PTHR12433">
    <property type="entry name" value="MEDIATOR OF RNA POLYMERASE II TRANSCRIPTION SUBUNIT 25"/>
    <property type="match status" value="1"/>
</dbReference>
<protein>
    <recommendedName>
        <fullName evidence="2">Mediator of RNA polymerase II transcription subunit 25</fullName>
    </recommendedName>
</protein>
<dbReference type="Gramene" id="rna-AYBTSS11_LOCUS9044">
    <property type="protein sequence ID" value="CAJ1939284.1"/>
    <property type="gene ID" value="gene-AYBTSS11_LOCUS9044"/>
</dbReference>
<dbReference type="InterPro" id="IPR021419">
    <property type="entry name" value="Mediator_Med25_VWA"/>
</dbReference>
<name>A0AA86SGN3_9FABA</name>
<dbReference type="GO" id="GO:0016592">
    <property type="term" value="C:mediator complex"/>
    <property type="evidence" value="ECO:0007669"/>
    <property type="project" value="TreeGrafter"/>
</dbReference>
<organism evidence="4 5">
    <name type="scientific">Sphenostylis stenocarpa</name>
    <dbReference type="NCBI Taxonomy" id="92480"/>
    <lineage>
        <taxon>Eukaryota</taxon>
        <taxon>Viridiplantae</taxon>
        <taxon>Streptophyta</taxon>
        <taxon>Embryophyta</taxon>
        <taxon>Tracheophyta</taxon>
        <taxon>Spermatophyta</taxon>
        <taxon>Magnoliopsida</taxon>
        <taxon>eudicotyledons</taxon>
        <taxon>Gunneridae</taxon>
        <taxon>Pentapetalae</taxon>
        <taxon>rosids</taxon>
        <taxon>fabids</taxon>
        <taxon>Fabales</taxon>
        <taxon>Fabaceae</taxon>
        <taxon>Papilionoideae</taxon>
        <taxon>50 kb inversion clade</taxon>
        <taxon>NPAAA clade</taxon>
        <taxon>indigoferoid/millettioid clade</taxon>
        <taxon>Phaseoleae</taxon>
        <taxon>Sphenostylis</taxon>
    </lineage>
</organism>
<proteinExistence type="inferred from homology"/>
<evidence type="ECO:0000313" key="5">
    <source>
        <dbReference type="Proteomes" id="UP001189624"/>
    </source>
</evidence>
<comment type="similarity">
    <text evidence="1">Belongs to the Mediator complex subunit 25 family.</text>
</comment>
<feature type="domain" description="Mediator of RNA polymerase II transcription subunit 25 von Willebrand factor type A" evidence="3">
    <location>
        <begin position="8"/>
        <end position="191"/>
    </location>
</feature>
<gene>
    <name evidence="4" type="ORF">AYBTSS11_LOCUS9044</name>
</gene>
<dbReference type="EMBL" id="OY731400">
    <property type="protein sequence ID" value="CAJ1939284.1"/>
    <property type="molecule type" value="Genomic_DNA"/>
</dbReference>
<dbReference type="Pfam" id="PF11265">
    <property type="entry name" value="Med25_VWA"/>
    <property type="match status" value="1"/>
</dbReference>
<dbReference type="PANTHER" id="PTHR12433:SF12">
    <property type="entry name" value="MEDIATOR OF RNA POLYMERASE II TRANSCRIPTION SUBUNIT 25"/>
    <property type="match status" value="1"/>
</dbReference>
<evidence type="ECO:0000256" key="1">
    <source>
        <dbReference type="ARBA" id="ARBA00009102"/>
    </source>
</evidence>
<dbReference type="GO" id="GO:0045944">
    <property type="term" value="P:positive regulation of transcription by RNA polymerase II"/>
    <property type="evidence" value="ECO:0007669"/>
    <property type="project" value="TreeGrafter"/>
</dbReference>
<dbReference type="Proteomes" id="UP001189624">
    <property type="component" value="Chromosome 3"/>
</dbReference>
<evidence type="ECO:0000256" key="2">
    <source>
        <dbReference type="ARBA" id="ARBA00019694"/>
    </source>
</evidence>
<reference evidence="4" key="1">
    <citation type="submission" date="2023-10" db="EMBL/GenBank/DDBJ databases">
        <authorList>
            <person name="Domelevo Entfellner J.-B."/>
        </authorList>
    </citation>
    <scope>NUCLEOTIDE SEQUENCE</scope>
</reference>
<keyword evidence="5" id="KW-1185">Reference proteome</keyword>
<dbReference type="GO" id="GO:0005667">
    <property type="term" value="C:transcription regulator complex"/>
    <property type="evidence" value="ECO:0007669"/>
    <property type="project" value="TreeGrafter"/>
</dbReference>
<dbReference type="AlphaFoldDB" id="A0AA86SGN3"/>
<sequence length="811" mass="87899">MANRKWLSIVVDGSTAMGPFWRKIVSEYLVNIVRSFFGNPRGEGVYRNCEVGLIIYNTGPSIGRNVQYINWTNNMEQFLALLPFLSFQGHSLNHTAAEGLAEALGCERHCILVATGEPVAERMLVPLPRVHQGKFIHGQIRILLANFLDVAKMFVPLRISLSVITPRLHPHFVSIFNEGNSLEKSTPIMDYGNGNLFSPSSMNVGQPSLNIGQPILNIGQPSLNIRQPSLNIRQQSMNMGQPSIQGFQNVRHESASKLPLDVSQATPNVMNAPPAGCFVPMNSFEEIMSLLSDDNNNHQEDQISKISKTLEEEDSLAYIFQLDQPISLEELLGQDQPLSSKTQVGGESSQVLRDIPQSVTRDTTSTTQLTSNSSEMMNISISPGIVVSNACTSIVGEGSSNGLAQELGGSIFSSENCLNSSSSLPQNNPKCWPAGSNALYPSQAAASLGDSIFLNTTGNSVTQFESPSFPVHQYGYPSTNVITSSGTGSLYGNALTQFLSPNSPVGPYDWPSVGPNGSGIVGDGAGASSLLGNSISQFQSPSSPLHPYGSASSGGIACASASTDAIVVSSAANANANAHATAYGNHQQFARQHQFEMSGIDPLGVPSAIVANPLASPAAMVPQYNQTQVFPRQPSTDFKDFVPAWEGYLVGNIHPFCAFFNQAQAWRKQTSPGTLTYNWSTTLEIGLYVPRKAVMHTMRTYGGVLDDVFFEVTQFDNLDLYYHLMSNNLCAKISLPSHTLMLSTTDSKHCYLGSIFPGVKPKQPRVMEKRLKELLKREGMTSEEEKETDHDRAATSLVISSAVFSFRCTEN</sequence>
<evidence type="ECO:0000259" key="3">
    <source>
        <dbReference type="Pfam" id="PF11265"/>
    </source>
</evidence>
<accession>A0AA86SGN3</accession>